<dbReference type="PROSITE" id="PS00862">
    <property type="entry name" value="OX2_COVAL_FAD"/>
    <property type="match status" value="1"/>
</dbReference>
<dbReference type="Pfam" id="PF01565">
    <property type="entry name" value="FAD_binding_4"/>
    <property type="match status" value="1"/>
</dbReference>
<evidence type="ECO:0000256" key="5">
    <source>
        <dbReference type="ARBA" id="ARBA00023002"/>
    </source>
</evidence>
<dbReference type="RefSeq" id="WP_179718724.1">
    <property type="nucleotide sequence ID" value="NZ_JACBZT010000001.1"/>
</dbReference>
<dbReference type="InterPro" id="IPR006094">
    <property type="entry name" value="Oxid_FAD_bind_N"/>
</dbReference>
<evidence type="ECO:0000259" key="6">
    <source>
        <dbReference type="PROSITE" id="PS51387"/>
    </source>
</evidence>
<dbReference type="InterPro" id="IPR006093">
    <property type="entry name" value="Oxy_OxRdtase_FAD_BS"/>
</dbReference>
<keyword evidence="8" id="KW-1185">Reference proteome</keyword>
<accession>A0A853CH27</accession>
<dbReference type="GO" id="GO:0016491">
    <property type="term" value="F:oxidoreductase activity"/>
    <property type="evidence" value="ECO:0007669"/>
    <property type="project" value="UniProtKB-KW"/>
</dbReference>
<evidence type="ECO:0000256" key="2">
    <source>
        <dbReference type="ARBA" id="ARBA00005466"/>
    </source>
</evidence>
<dbReference type="InterPro" id="IPR016166">
    <property type="entry name" value="FAD-bd_PCMH"/>
</dbReference>
<dbReference type="Proteomes" id="UP000541969">
    <property type="component" value="Unassembled WGS sequence"/>
</dbReference>
<dbReference type="PANTHER" id="PTHR42973:SF39">
    <property type="entry name" value="FAD-BINDING PCMH-TYPE DOMAIN-CONTAINING PROTEIN"/>
    <property type="match status" value="1"/>
</dbReference>
<dbReference type="Gene3D" id="3.40.462.20">
    <property type="match status" value="1"/>
</dbReference>
<keyword evidence="4" id="KW-0274">FAD</keyword>
<dbReference type="InterPro" id="IPR050416">
    <property type="entry name" value="FAD-linked_Oxidoreductase"/>
</dbReference>
<proteinExistence type="inferred from homology"/>
<evidence type="ECO:0000256" key="1">
    <source>
        <dbReference type="ARBA" id="ARBA00001974"/>
    </source>
</evidence>
<keyword evidence="5" id="KW-0560">Oxidoreductase</keyword>
<reference evidence="7 8" key="1">
    <citation type="submission" date="2020-07" db="EMBL/GenBank/DDBJ databases">
        <title>Sequencing the genomes of 1000 actinobacteria strains.</title>
        <authorList>
            <person name="Klenk H.-P."/>
        </authorList>
    </citation>
    <scope>NUCLEOTIDE SEQUENCE [LARGE SCALE GENOMIC DNA]</scope>
    <source>
        <strain evidence="7 8">DSM 104001</strain>
    </source>
</reference>
<keyword evidence="3" id="KW-0285">Flavoprotein</keyword>
<gene>
    <name evidence="7" type="ORF">GGQ55_003388</name>
</gene>
<dbReference type="Gene3D" id="3.30.465.10">
    <property type="match status" value="1"/>
</dbReference>
<comment type="caution">
    <text evidence="7">The sequence shown here is derived from an EMBL/GenBank/DDBJ whole genome shotgun (WGS) entry which is preliminary data.</text>
</comment>
<feature type="domain" description="FAD-binding PCMH-type" evidence="6">
    <location>
        <begin position="44"/>
        <end position="215"/>
    </location>
</feature>
<dbReference type="PANTHER" id="PTHR42973">
    <property type="entry name" value="BINDING OXIDOREDUCTASE, PUTATIVE (AFU_ORTHOLOGUE AFUA_1G17690)-RELATED"/>
    <property type="match status" value="1"/>
</dbReference>
<comment type="similarity">
    <text evidence="2">Belongs to the oxygen-dependent FAD-linked oxidoreductase family.</text>
</comment>
<organism evidence="7 8">
    <name type="scientific">Petropleomorpha daqingensis</name>
    <dbReference type="NCBI Taxonomy" id="2026353"/>
    <lineage>
        <taxon>Bacteria</taxon>
        <taxon>Bacillati</taxon>
        <taxon>Actinomycetota</taxon>
        <taxon>Actinomycetes</taxon>
        <taxon>Geodermatophilales</taxon>
        <taxon>Geodermatophilaceae</taxon>
        <taxon>Petropleomorpha</taxon>
    </lineage>
</organism>
<dbReference type="GO" id="GO:0071949">
    <property type="term" value="F:FAD binding"/>
    <property type="evidence" value="ECO:0007669"/>
    <property type="project" value="InterPro"/>
</dbReference>
<sequence>MTQQPVPAAAHLRAESLRGLCGGSVHLPGDPSYDLARSPWNLQVSDFPAAVAYPAFPDEVAEVLRTATAAGLSVAPQGTGHGAPPLQGNLTEAVLLRTSAMTELQVDEERRSARVGAGVLWGDLCDAAGRAGLAARHPSSPDVGVVGYTLGGGIGWYARARGLQCNAVTAVELVLADGTFVRATEDADADLFWALRGGAAPLGVVTAIEFDLLPLETVVAGYLAWDATEVERLLPAWVDWCARAPEEATTSFRLLQVPPLEHIPRELHGRHLAMIDGAVLGDDASAAELLAPLRALAPEFDTVARVPAASLVRLHLEPEGPTSAYASSTLVGGLPDEAIATVLEKVGPGSGTQLAIAELRQLGGALGRPDPAGGALSYLDGAFLALGVGFEGGPEDWIAQRASAAAFLDALEPWATGRKYLPMHDDRVDTRKVFPPGVHARLSAIRRGVDPRGLFVEPHPAP</sequence>
<dbReference type="InterPro" id="IPR016169">
    <property type="entry name" value="FAD-bd_PCMH_sub2"/>
</dbReference>
<evidence type="ECO:0000313" key="8">
    <source>
        <dbReference type="Proteomes" id="UP000541969"/>
    </source>
</evidence>
<dbReference type="SUPFAM" id="SSF56176">
    <property type="entry name" value="FAD-binding/transporter-associated domain-like"/>
    <property type="match status" value="1"/>
</dbReference>
<name>A0A853CH27_9ACTN</name>
<dbReference type="AlphaFoldDB" id="A0A853CH27"/>
<dbReference type="InterPro" id="IPR016167">
    <property type="entry name" value="FAD-bd_PCMH_sub1"/>
</dbReference>
<evidence type="ECO:0000256" key="4">
    <source>
        <dbReference type="ARBA" id="ARBA00022827"/>
    </source>
</evidence>
<protein>
    <submittedName>
        <fullName evidence="7">FAD/FMN-containing dehydrogenase</fullName>
    </submittedName>
</protein>
<dbReference type="Gene3D" id="3.30.43.10">
    <property type="entry name" value="Uridine Diphospho-n-acetylenolpyruvylglucosamine Reductase, domain 2"/>
    <property type="match status" value="1"/>
</dbReference>
<comment type="cofactor">
    <cofactor evidence="1">
        <name>FAD</name>
        <dbReference type="ChEBI" id="CHEBI:57692"/>
    </cofactor>
</comment>
<evidence type="ECO:0000313" key="7">
    <source>
        <dbReference type="EMBL" id="NYJ07110.1"/>
    </source>
</evidence>
<dbReference type="InterPro" id="IPR036318">
    <property type="entry name" value="FAD-bd_PCMH-like_sf"/>
</dbReference>
<dbReference type="PROSITE" id="PS51387">
    <property type="entry name" value="FAD_PCMH"/>
    <property type="match status" value="1"/>
</dbReference>
<dbReference type="EMBL" id="JACBZT010000001">
    <property type="protein sequence ID" value="NYJ07110.1"/>
    <property type="molecule type" value="Genomic_DNA"/>
</dbReference>
<evidence type="ECO:0000256" key="3">
    <source>
        <dbReference type="ARBA" id="ARBA00022630"/>
    </source>
</evidence>